<keyword evidence="3" id="KW-1185">Reference proteome</keyword>
<evidence type="ECO:0000313" key="2">
    <source>
        <dbReference type="EMBL" id="KAK6540834.1"/>
    </source>
</evidence>
<reference evidence="2 3" key="1">
    <citation type="submission" date="2019-10" db="EMBL/GenBank/DDBJ databases">
        <authorList>
            <person name="Palmer J.M."/>
        </authorList>
    </citation>
    <scope>NUCLEOTIDE SEQUENCE [LARGE SCALE GENOMIC DNA]</scope>
    <source>
        <strain evidence="2 3">TWF694</strain>
    </source>
</reference>
<evidence type="ECO:0000256" key="1">
    <source>
        <dbReference type="SAM" id="MobiDB-lite"/>
    </source>
</evidence>
<sequence>MEVMFTDMRLQSGMDMDSDTDSDYDEPLSPGAPHFFTDNTSDPLDCSTCSSVQCCSEEDKSLHSDRHFRECQTIRRAVVALSQVEQRMLQEFLPGLGFHESHDNTLSGNIRKSLQGSLRIDEPYDSSTSNYHYDTQLSSPSTTSDADPMTLFEPRTTPTFEASISVGDPHIMRKYLGTRRALILDILEMDHRCALELALEQIMELRSVSQKQKPVDHFLLATLLRLGKDQECYDYISTFGRRADRGSKVMSPKAMSSPILKGVPHFDAVVEEGAGENIPSENEDDSAEETLKNASPTAKILTVPLLLLMISWKNDLKNLEGFKSIDEWLTGKLNLEIVQMIRAEIPDSTLIRGERPNLWESDNTELIRKVETQMTESFRILWWSKQEFWRNMVKAAVDGEIPLELNMETMASTWGWDLLTLYGRIYKDTKGAIEFIETSLADCDQEFGVTPRKKSLEENPGTKSDDKKRKRQSLEIIAE</sequence>
<evidence type="ECO:0000313" key="3">
    <source>
        <dbReference type="Proteomes" id="UP001365542"/>
    </source>
</evidence>
<protein>
    <submittedName>
        <fullName evidence="2">Uncharacterized protein</fullName>
    </submittedName>
</protein>
<dbReference type="EMBL" id="JAVHJO010000004">
    <property type="protein sequence ID" value="KAK6540834.1"/>
    <property type="molecule type" value="Genomic_DNA"/>
</dbReference>
<dbReference type="Proteomes" id="UP001365542">
    <property type="component" value="Unassembled WGS sequence"/>
</dbReference>
<proteinExistence type="predicted"/>
<dbReference type="AlphaFoldDB" id="A0AAV9XFE9"/>
<feature type="region of interest" description="Disordered" evidence="1">
    <location>
        <begin position="449"/>
        <end position="479"/>
    </location>
</feature>
<gene>
    <name evidence="2" type="ORF">TWF694_008221</name>
</gene>
<comment type="caution">
    <text evidence="2">The sequence shown here is derived from an EMBL/GenBank/DDBJ whole genome shotgun (WGS) entry which is preliminary data.</text>
</comment>
<accession>A0AAV9XFE9</accession>
<organism evidence="2 3">
    <name type="scientific">Orbilia ellipsospora</name>
    <dbReference type="NCBI Taxonomy" id="2528407"/>
    <lineage>
        <taxon>Eukaryota</taxon>
        <taxon>Fungi</taxon>
        <taxon>Dikarya</taxon>
        <taxon>Ascomycota</taxon>
        <taxon>Pezizomycotina</taxon>
        <taxon>Orbiliomycetes</taxon>
        <taxon>Orbiliales</taxon>
        <taxon>Orbiliaceae</taxon>
        <taxon>Orbilia</taxon>
    </lineage>
</organism>
<name>A0AAV9XFE9_9PEZI</name>